<evidence type="ECO:0000313" key="3">
    <source>
        <dbReference type="Proteomes" id="UP000251995"/>
    </source>
</evidence>
<protein>
    <recommendedName>
        <fullName evidence="1">DUF559 domain-containing protein</fullName>
    </recommendedName>
</protein>
<dbReference type="InterPro" id="IPR011335">
    <property type="entry name" value="Restrct_endonuc-II-like"/>
</dbReference>
<dbReference type="KEGG" id="acij:JS278_00776"/>
<dbReference type="EMBL" id="CP025198">
    <property type="protein sequence ID" value="AXE37967.1"/>
    <property type="molecule type" value="Genomic_DNA"/>
</dbReference>
<dbReference type="OrthoDB" id="3711444at2"/>
<dbReference type="Proteomes" id="UP000251995">
    <property type="component" value="Chromosome"/>
</dbReference>
<proteinExistence type="predicted"/>
<dbReference type="RefSeq" id="WP_147243145.1">
    <property type="nucleotide sequence ID" value="NZ_CP025198.1"/>
</dbReference>
<dbReference type="InterPro" id="IPR007569">
    <property type="entry name" value="DUF559"/>
</dbReference>
<evidence type="ECO:0000259" key="1">
    <source>
        <dbReference type="Pfam" id="PF04480"/>
    </source>
</evidence>
<accession>A0A344URR9</accession>
<dbReference type="Pfam" id="PF04480">
    <property type="entry name" value="DUF559"/>
    <property type="match status" value="1"/>
</dbReference>
<sequence length="233" mass="26532">MDSIDLLLPHRLSGRRRVRIHRGTLPGELLSVARGGPTASVAAACLFLGARGDWEAVCLALRKRKVSPQEIRAALDLLPHRRDAEALRRTVRFTRDAPWSVAELEMHELLRLTHVTGWTGNREVILRREDDRHRISAQRYFLDGAFAAEMLDVEMNGREFHDTDESFESDAEKIRALTAAGWTVMPVTPTQMRHDPKGFLEDLVARLHRRHRPDSLPGAITYRPSDQGFWTFG</sequence>
<dbReference type="AlphaFoldDB" id="A0A344URR9"/>
<gene>
    <name evidence="2" type="ORF">JS278_00776</name>
</gene>
<name>A0A344URR9_9ACTN</name>
<organism evidence="2 3">
    <name type="scientific">Acidipropionibacterium virtanenii</name>
    <dbReference type="NCBI Taxonomy" id="2057246"/>
    <lineage>
        <taxon>Bacteria</taxon>
        <taxon>Bacillati</taxon>
        <taxon>Actinomycetota</taxon>
        <taxon>Actinomycetes</taxon>
        <taxon>Propionibacteriales</taxon>
        <taxon>Propionibacteriaceae</taxon>
        <taxon>Acidipropionibacterium</taxon>
    </lineage>
</organism>
<dbReference type="SUPFAM" id="SSF52980">
    <property type="entry name" value="Restriction endonuclease-like"/>
    <property type="match status" value="1"/>
</dbReference>
<reference evidence="2 3" key="1">
    <citation type="submission" date="2017-12" db="EMBL/GenBank/DDBJ databases">
        <title>The whole genome sequence of the Acidipropionibacterium virtanenii sp. nov. type strain JS278.</title>
        <authorList>
            <person name="Laine P."/>
            <person name="Deptula P."/>
            <person name="Varmanen P."/>
            <person name="Auvinen P."/>
        </authorList>
    </citation>
    <scope>NUCLEOTIDE SEQUENCE [LARGE SCALE GENOMIC DNA]</scope>
    <source>
        <strain evidence="2 3">JS278</strain>
    </source>
</reference>
<feature type="domain" description="DUF559" evidence="1">
    <location>
        <begin position="132"/>
        <end position="207"/>
    </location>
</feature>
<evidence type="ECO:0000313" key="2">
    <source>
        <dbReference type="EMBL" id="AXE37967.1"/>
    </source>
</evidence>
<keyword evidence="3" id="KW-1185">Reference proteome</keyword>